<dbReference type="PROSITE" id="PS51257">
    <property type="entry name" value="PROKAR_LIPOPROTEIN"/>
    <property type="match status" value="1"/>
</dbReference>
<organism evidence="3 4">
    <name type="scientific">Vibrio galatheae</name>
    <dbReference type="NCBI Taxonomy" id="579748"/>
    <lineage>
        <taxon>Bacteria</taxon>
        <taxon>Pseudomonadati</taxon>
        <taxon>Pseudomonadota</taxon>
        <taxon>Gammaproteobacteria</taxon>
        <taxon>Vibrionales</taxon>
        <taxon>Vibrionaceae</taxon>
        <taxon>Vibrio</taxon>
    </lineage>
</organism>
<dbReference type="STRING" id="579748.TW81_03850"/>
<gene>
    <name evidence="3" type="ORF">TW81_03850</name>
</gene>
<dbReference type="Gene3D" id="2.130.10.130">
    <property type="entry name" value="Integrin alpha, N-terminal"/>
    <property type="match status" value="1"/>
</dbReference>
<feature type="region of interest" description="Disordered" evidence="2">
    <location>
        <begin position="187"/>
        <end position="207"/>
    </location>
</feature>
<accession>A0A0F4NP59</accession>
<evidence type="ECO:0000313" key="4">
    <source>
        <dbReference type="Proteomes" id="UP000033673"/>
    </source>
</evidence>
<reference evidence="3 4" key="1">
    <citation type="journal article" date="2015" name="BMC Genomics">
        <title>Genome mining reveals unlocked bioactive potential of marine Gram-negative bacteria.</title>
        <authorList>
            <person name="Machado H."/>
            <person name="Sonnenschein E.C."/>
            <person name="Melchiorsen J."/>
            <person name="Gram L."/>
        </authorList>
    </citation>
    <scope>NUCLEOTIDE SEQUENCE [LARGE SCALE GENOMIC DNA]</scope>
    <source>
        <strain evidence="3 4">S2757</strain>
    </source>
</reference>
<dbReference type="SUPFAM" id="SSF82171">
    <property type="entry name" value="DPP6 N-terminal domain-like"/>
    <property type="match status" value="1"/>
</dbReference>
<evidence type="ECO:0000313" key="3">
    <source>
        <dbReference type="EMBL" id="KJY84669.1"/>
    </source>
</evidence>
<dbReference type="PANTHER" id="PTHR36220">
    <property type="entry name" value="UNNAMED PRODUCT"/>
    <property type="match status" value="1"/>
</dbReference>
<dbReference type="PANTHER" id="PTHR36220:SF1">
    <property type="entry name" value="GAMMA TUBULIN COMPLEX COMPONENT C-TERMINAL DOMAIN-CONTAINING PROTEIN"/>
    <property type="match status" value="1"/>
</dbReference>
<evidence type="ECO:0000256" key="2">
    <source>
        <dbReference type="SAM" id="MobiDB-lite"/>
    </source>
</evidence>
<dbReference type="RefSeq" id="WP_045954405.1">
    <property type="nucleotide sequence ID" value="NZ_JXXV01000007.1"/>
</dbReference>
<dbReference type="Proteomes" id="UP000033673">
    <property type="component" value="Unassembled WGS sequence"/>
</dbReference>
<dbReference type="AlphaFoldDB" id="A0A0F4NP59"/>
<name>A0A0F4NP59_9VIBR</name>
<proteinExistence type="predicted"/>
<dbReference type="EMBL" id="JXXV01000007">
    <property type="protein sequence ID" value="KJY84669.1"/>
    <property type="molecule type" value="Genomic_DNA"/>
</dbReference>
<protein>
    <recommendedName>
        <fullName evidence="5">Lipoprotein</fullName>
    </recommendedName>
</protein>
<dbReference type="PATRIC" id="fig|579748.3.peg.797"/>
<sequence length="685" mass="72333">MNKVLPTRKSYLLSSTLLLSVLFGCRGGTTYETETGVLADSAIGNAEYRCGSISGTTNEDGEFTCPVGSPIQFYTGSLKIGEVSVMESDNVVLVQDLLGVDRNETDNESVLLMAQLLQSLDDDDDSSNGIYLSANSLSIITEHVGSTEVDFSKLTEDDIVDIVGKASKSLVSQEDAKNHLDATTARVKASGKSGVPLESSDNTNTGTGDSAAVLQTLYLNTTEITTSSALNVGTEYRLTLNFDKDINSSGVSISSYIGATTSNISVSGRSISFTYLMPQRNYTSTASQLTEVLAVTASAGSISSSSSLSFLINDLANSKIQLTLPATKSTGVDAKDIYLNSHYMIVGSRSDNKVWIYDLEAGDISSSAVEISSSITDSGFYGHAVSMDNNYVVVGTPLKGGGTITLFKFDPNIISNTNNDQTEIVSTDLGLSDQYGIDVIVKNGYLIVGANNKSGGGQTYLYKIDSSDIANTVNSEVILNPIDNHSASAFGQSVDTNGDLIVVGASSMNSNGAVYVYKIGSTDLTNVTQVLKLTPPEITGGLEEFGYRVAISDDYILVGQPNYDANGFDARGTAWLYTIDHDNIANTANNPIQLIPAEGEISSLEFGNTLSLGGDYAIVGTNQNGAEVNAYLFDLSATDVNASQVSLPAMDYNSPSDGTSATVATNGSVSAIRAQKNGHVYLYKH</sequence>
<evidence type="ECO:0008006" key="5">
    <source>
        <dbReference type="Google" id="ProtNLM"/>
    </source>
</evidence>
<keyword evidence="1" id="KW-0732">Signal</keyword>
<comment type="caution">
    <text evidence="3">The sequence shown here is derived from an EMBL/GenBank/DDBJ whole genome shotgun (WGS) entry which is preliminary data.</text>
</comment>
<dbReference type="Pfam" id="PF14312">
    <property type="entry name" value="FG-GAP_2"/>
    <property type="match status" value="2"/>
</dbReference>
<dbReference type="InterPro" id="IPR013517">
    <property type="entry name" value="FG-GAP"/>
</dbReference>
<keyword evidence="4" id="KW-1185">Reference proteome</keyword>
<evidence type="ECO:0000256" key="1">
    <source>
        <dbReference type="ARBA" id="ARBA00022729"/>
    </source>
</evidence>
<dbReference type="InterPro" id="IPR028994">
    <property type="entry name" value="Integrin_alpha_N"/>
</dbReference>